<dbReference type="Gene3D" id="3.40.50.1820">
    <property type="entry name" value="alpha/beta hydrolase"/>
    <property type="match status" value="1"/>
</dbReference>
<name>A0A6C0IIC1_9ZZZZ</name>
<dbReference type="InterPro" id="IPR002470">
    <property type="entry name" value="Peptidase_S9A"/>
</dbReference>
<organism evidence="3">
    <name type="scientific">viral metagenome</name>
    <dbReference type="NCBI Taxonomy" id="1070528"/>
    <lineage>
        <taxon>unclassified sequences</taxon>
        <taxon>metagenomes</taxon>
        <taxon>organismal metagenomes</taxon>
    </lineage>
</organism>
<dbReference type="SUPFAM" id="SSF53474">
    <property type="entry name" value="alpha/beta-Hydrolases"/>
    <property type="match status" value="1"/>
</dbReference>
<evidence type="ECO:0000259" key="2">
    <source>
        <dbReference type="Pfam" id="PF00326"/>
    </source>
</evidence>
<reference evidence="3" key="1">
    <citation type="journal article" date="2020" name="Nature">
        <title>Giant virus diversity and host interactions through global metagenomics.</title>
        <authorList>
            <person name="Schulz F."/>
            <person name="Roux S."/>
            <person name="Paez-Espino D."/>
            <person name="Jungbluth S."/>
            <person name="Walsh D.A."/>
            <person name="Denef V.J."/>
            <person name="McMahon K.D."/>
            <person name="Konstantinidis K.T."/>
            <person name="Eloe-Fadrosh E.A."/>
            <person name="Kyrpides N.C."/>
            <person name="Woyke T."/>
        </authorList>
    </citation>
    <scope>NUCLEOTIDE SEQUENCE</scope>
    <source>
        <strain evidence="3">GVMAG-M-3300023184-88</strain>
    </source>
</reference>
<evidence type="ECO:0000313" key="3">
    <source>
        <dbReference type="EMBL" id="QHT92176.1"/>
    </source>
</evidence>
<dbReference type="AlphaFoldDB" id="A0A6C0IIC1"/>
<dbReference type="InterPro" id="IPR051543">
    <property type="entry name" value="Serine_Peptidase_S9A"/>
</dbReference>
<comment type="similarity">
    <text evidence="1">Belongs to the peptidase S9A family.</text>
</comment>
<dbReference type="Pfam" id="PF00326">
    <property type="entry name" value="Peptidase_S9"/>
    <property type="match status" value="1"/>
</dbReference>
<feature type="domain" description="Peptidase S9 prolyl oligopeptidase catalytic" evidence="2">
    <location>
        <begin position="429"/>
        <end position="597"/>
    </location>
</feature>
<protein>
    <recommendedName>
        <fullName evidence="2">Peptidase S9 prolyl oligopeptidase catalytic domain-containing protein</fullName>
    </recommendedName>
</protein>
<dbReference type="InterPro" id="IPR001375">
    <property type="entry name" value="Peptidase_S9_cat"/>
</dbReference>
<proteinExistence type="inferred from homology"/>
<dbReference type="GO" id="GO:0006508">
    <property type="term" value="P:proteolysis"/>
    <property type="evidence" value="ECO:0007669"/>
    <property type="project" value="InterPro"/>
</dbReference>
<accession>A0A6C0IIC1</accession>
<dbReference type="InterPro" id="IPR029058">
    <property type="entry name" value="AB_hydrolase_fold"/>
</dbReference>
<dbReference type="PANTHER" id="PTHR11757:SF19">
    <property type="entry name" value="PROLYL ENDOPEPTIDASE-LIKE"/>
    <property type="match status" value="1"/>
</dbReference>
<dbReference type="GO" id="GO:0004252">
    <property type="term" value="F:serine-type endopeptidase activity"/>
    <property type="evidence" value="ECO:0007669"/>
    <property type="project" value="InterPro"/>
</dbReference>
<sequence length="643" mass="74229">MTAKEVRDLGYVKWKDPYAWMESMRGKRWEALLHTEKAHYNALLAQPHVHRLNVQMEKEIKAAHQYLSLEPFKIGGGTIDIFLIPSSRFMWKWSWLPRSAEKPAYDVDVQGNIVWYVTSNEDKKYKNQLICEDSTGKRIWSKSAVSSQLAIIDDLCYFIKVVEYFRTVELCVCDAQTGKEERVIYREPDKERDLLLYKTANKTLYLQSQDPVSNHLYRIKDLHVIPLYKNSIFQMPLGESMFSANCVYTRNKVDEPWIPHGKPIEQWTLPAEEIQWINLETGQVLTIHEGSQTIWHCAERRRPAILFKIKAGLIDPNIWAKWENSLIQSFHIKCPFDIPHIIHIINNKIVRNPIPVDIKIKHPLAFPLLDVKRFHVPSMDGIMVPYVVIKQKGVTPKAQILYVYGAYGDTTPIDWPYQNWYPLLIRRWAIVFAFVRGGGDVDAAWAEAARREHRHVSINDFESVIRAAQHKLHLGPDKTVLYGRSAGGLPVGAMVSRYPDGQLMGAAYTEVPYVDVLRTSSNPDLPLTIGEYKEFGNPREILSQFKELVEVSPVNTVPSDGAPGVFVMSHVGLLDKQVYAYESFKWIQRLRGLEHGVNDSSDPKGKYVTFERHEAHTYDIKHLPRFRSMDLAILEAWVEKKLR</sequence>
<dbReference type="PANTHER" id="PTHR11757">
    <property type="entry name" value="PROTEASE FAMILY S9A OLIGOPEPTIDASE"/>
    <property type="match status" value="1"/>
</dbReference>
<dbReference type="PRINTS" id="PR00862">
    <property type="entry name" value="PROLIGOPTASE"/>
</dbReference>
<evidence type="ECO:0000256" key="1">
    <source>
        <dbReference type="ARBA" id="ARBA00005228"/>
    </source>
</evidence>
<dbReference type="EMBL" id="MN740182">
    <property type="protein sequence ID" value="QHT92176.1"/>
    <property type="molecule type" value="Genomic_DNA"/>
</dbReference>